<dbReference type="EMBL" id="JBHSUS010000001">
    <property type="protein sequence ID" value="MFC6439159.1"/>
    <property type="molecule type" value="Genomic_DNA"/>
</dbReference>
<dbReference type="PANTHER" id="PTHR38834:SF3">
    <property type="entry name" value="SOLUTE-BINDING PROTEIN FAMILY 3_N-TERMINAL DOMAIN-CONTAINING PROTEIN"/>
    <property type="match status" value="1"/>
</dbReference>
<evidence type="ECO:0000259" key="1">
    <source>
        <dbReference type="Pfam" id="PF00497"/>
    </source>
</evidence>
<dbReference type="InterPro" id="IPR001638">
    <property type="entry name" value="Solute-binding_3/MltF_N"/>
</dbReference>
<dbReference type="Pfam" id="PF00497">
    <property type="entry name" value="SBP_bac_3"/>
    <property type="match status" value="1"/>
</dbReference>
<reference evidence="3" key="1">
    <citation type="journal article" date="2019" name="Int. J. Syst. Evol. Microbiol.">
        <title>The Global Catalogue of Microorganisms (GCM) 10K type strain sequencing project: providing services to taxonomists for standard genome sequencing and annotation.</title>
        <authorList>
            <consortium name="The Broad Institute Genomics Platform"/>
            <consortium name="The Broad Institute Genome Sequencing Center for Infectious Disease"/>
            <person name="Wu L."/>
            <person name="Ma J."/>
        </authorList>
    </citation>
    <scope>NUCLEOTIDE SEQUENCE [LARGE SCALE GENOMIC DNA]</scope>
    <source>
        <strain evidence="3">CGMCC 1.16031</strain>
    </source>
</reference>
<comment type="caution">
    <text evidence="2">The sequence shown here is derived from an EMBL/GenBank/DDBJ whole genome shotgun (WGS) entry which is preliminary data.</text>
</comment>
<organism evidence="2 3">
    <name type="scientific">Pseudobowmanella zhangzhouensis</name>
    <dbReference type="NCBI Taxonomy" id="1537679"/>
    <lineage>
        <taxon>Bacteria</taxon>
        <taxon>Pseudomonadati</taxon>
        <taxon>Pseudomonadota</taxon>
        <taxon>Gammaproteobacteria</taxon>
        <taxon>Alteromonadales</taxon>
        <taxon>Alteromonadaceae</taxon>
    </lineage>
</organism>
<dbReference type="SUPFAM" id="SSF53850">
    <property type="entry name" value="Periplasmic binding protein-like II"/>
    <property type="match status" value="1"/>
</dbReference>
<accession>A0ABW1XKI2</accession>
<evidence type="ECO:0000313" key="3">
    <source>
        <dbReference type="Proteomes" id="UP001596364"/>
    </source>
</evidence>
<keyword evidence="3" id="KW-1185">Reference proteome</keyword>
<dbReference type="RefSeq" id="WP_131259270.1">
    <property type="nucleotide sequence ID" value="NZ_JBHSUS010000001.1"/>
</dbReference>
<dbReference type="PANTHER" id="PTHR38834">
    <property type="entry name" value="PERIPLASMIC SUBSTRATE BINDING PROTEIN FAMILY 3"/>
    <property type="match status" value="1"/>
</dbReference>
<gene>
    <name evidence="2" type="ORF">ACFP85_03185</name>
</gene>
<evidence type="ECO:0000313" key="2">
    <source>
        <dbReference type="EMBL" id="MFC6439159.1"/>
    </source>
</evidence>
<name>A0ABW1XKI2_9ALTE</name>
<dbReference type="Proteomes" id="UP001596364">
    <property type="component" value="Unassembled WGS sequence"/>
</dbReference>
<proteinExistence type="predicted"/>
<protein>
    <submittedName>
        <fullName evidence="2">Substrate-binding periplasmic protein</fullName>
    </submittedName>
</protein>
<feature type="domain" description="Solute-binding protein family 3/N-terminal" evidence="1">
    <location>
        <begin position="37"/>
        <end position="260"/>
    </location>
</feature>
<dbReference type="Gene3D" id="3.40.190.10">
    <property type="entry name" value="Periplasmic binding protein-like II"/>
    <property type="match status" value="2"/>
</dbReference>
<sequence length="283" mass="32289">MQIINMGSRLRKGIILLLFGWICGWPNNVLASEPPLRIVTSLDGPFVFVDDSGKLSGYAVELIEQVQQQLGETVSIEVYPWARTKHILDTEPNVLAFSVVKTDNRGEEYHWLTPISRNVYALFSHKDNQFEINTLADLARLQQIGVLRGDFREQVLVDAGLTNLHAFNSWDQALESLLLKRLDGVFFSAAGVDLLCREDLIPKGYATCLQDITPLYIYRVIPSFVVMSKQSDKALVARWQAAFERYKGERAYVLMAKRWQDTYHRKGMRLSFANGAFDLWQAQ</sequence>